<keyword evidence="4 6" id="KW-1133">Transmembrane helix</keyword>
<feature type="transmembrane region" description="Helical" evidence="6">
    <location>
        <begin position="90"/>
        <end position="115"/>
    </location>
</feature>
<evidence type="ECO:0000256" key="1">
    <source>
        <dbReference type="ARBA" id="ARBA00004651"/>
    </source>
</evidence>
<dbReference type="Proteomes" id="UP000029628">
    <property type="component" value="Unassembled WGS sequence"/>
</dbReference>
<feature type="transmembrane region" description="Helical" evidence="6">
    <location>
        <begin position="449"/>
        <end position="471"/>
    </location>
</feature>
<proteinExistence type="predicted"/>
<feature type="transmembrane region" description="Helical" evidence="6">
    <location>
        <begin position="317"/>
        <end position="342"/>
    </location>
</feature>
<feature type="transmembrane region" description="Helical" evidence="6">
    <location>
        <begin position="186"/>
        <end position="207"/>
    </location>
</feature>
<comment type="caution">
    <text evidence="7">The sequence shown here is derived from an EMBL/GenBank/DDBJ whole genome shotgun (WGS) entry which is preliminary data.</text>
</comment>
<evidence type="ECO:0000256" key="6">
    <source>
        <dbReference type="SAM" id="Phobius"/>
    </source>
</evidence>
<feature type="transmembrane region" description="Helical" evidence="6">
    <location>
        <begin position="413"/>
        <end position="437"/>
    </location>
</feature>
<feature type="transmembrane region" description="Helical" evidence="6">
    <location>
        <begin position="278"/>
        <end position="305"/>
    </location>
</feature>
<dbReference type="PANTHER" id="PTHR30250">
    <property type="entry name" value="PST FAMILY PREDICTED COLANIC ACID TRANSPORTER"/>
    <property type="match status" value="1"/>
</dbReference>
<feature type="transmembrane region" description="Helical" evidence="6">
    <location>
        <begin position="362"/>
        <end position="383"/>
    </location>
</feature>
<feature type="transmembrane region" description="Helical" evidence="6">
    <location>
        <begin position="477"/>
        <end position="499"/>
    </location>
</feature>
<accession>A0A096CS65</accession>
<evidence type="ECO:0000256" key="2">
    <source>
        <dbReference type="ARBA" id="ARBA00022475"/>
    </source>
</evidence>
<dbReference type="PIRSF" id="PIRSF038958">
    <property type="entry name" value="PG_synth_SpoVB"/>
    <property type="match status" value="1"/>
</dbReference>
<dbReference type="InterPro" id="IPR002797">
    <property type="entry name" value="Polysacc_synth"/>
</dbReference>
<dbReference type="Pfam" id="PF01943">
    <property type="entry name" value="Polysacc_synt"/>
    <property type="match status" value="1"/>
</dbReference>
<evidence type="ECO:0000313" key="7">
    <source>
        <dbReference type="EMBL" id="KGF48184.1"/>
    </source>
</evidence>
<dbReference type="PANTHER" id="PTHR30250:SF21">
    <property type="entry name" value="LIPID II FLIPPASE MURJ"/>
    <property type="match status" value="1"/>
</dbReference>
<evidence type="ECO:0000256" key="5">
    <source>
        <dbReference type="ARBA" id="ARBA00023136"/>
    </source>
</evidence>
<organism evidence="7 8">
    <name type="scientific">Veillonella montpellierensis DNF00314</name>
    <dbReference type="NCBI Taxonomy" id="1401067"/>
    <lineage>
        <taxon>Bacteria</taxon>
        <taxon>Bacillati</taxon>
        <taxon>Bacillota</taxon>
        <taxon>Negativicutes</taxon>
        <taxon>Veillonellales</taxon>
        <taxon>Veillonellaceae</taxon>
        <taxon>Veillonella</taxon>
    </lineage>
</organism>
<evidence type="ECO:0000256" key="3">
    <source>
        <dbReference type="ARBA" id="ARBA00022692"/>
    </source>
</evidence>
<dbReference type="InterPro" id="IPR050833">
    <property type="entry name" value="Poly_Biosynth_Transport"/>
</dbReference>
<evidence type="ECO:0000256" key="4">
    <source>
        <dbReference type="ARBA" id="ARBA00022989"/>
    </source>
</evidence>
<feature type="transmembrane region" description="Helical" evidence="6">
    <location>
        <begin position="46"/>
        <end position="69"/>
    </location>
</feature>
<feature type="transmembrane region" description="Helical" evidence="6">
    <location>
        <begin position="12"/>
        <end position="34"/>
    </location>
</feature>
<dbReference type="CDD" id="cd13124">
    <property type="entry name" value="MATE_SpoVB_like"/>
    <property type="match status" value="1"/>
</dbReference>
<keyword evidence="2" id="KW-1003">Cell membrane</keyword>
<dbReference type="AlphaFoldDB" id="A0A096CS65"/>
<comment type="subcellular location">
    <subcellularLocation>
        <location evidence="1">Cell membrane</location>
        <topology evidence="1">Multi-pass membrane protein</topology>
    </subcellularLocation>
</comment>
<feature type="transmembrane region" description="Helical" evidence="6">
    <location>
        <begin position="390"/>
        <end position="407"/>
    </location>
</feature>
<reference evidence="7 8" key="1">
    <citation type="submission" date="2014-07" db="EMBL/GenBank/DDBJ databases">
        <authorList>
            <person name="McCorrison J."/>
            <person name="Sanka R."/>
            <person name="Torralba M."/>
            <person name="Gillis M."/>
            <person name="Haft D.H."/>
            <person name="Methe B."/>
            <person name="Sutton G."/>
            <person name="Nelson K.E."/>
        </authorList>
    </citation>
    <scope>NUCLEOTIDE SEQUENCE [LARGE SCALE GENOMIC DNA]</scope>
    <source>
        <strain evidence="7 8">DNF00314</strain>
    </source>
</reference>
<feature type="transmembrane region" description="Helical" evidence="6">
    <location>
        <begin position="236"/>
        <end position="258"/>
    </location>
</feature>
<dbReference type="EMBL" id="JRNT01000005">
    <property type="protein sequence ID" value="KGF48184.1"/>
    <property type="molecule type" value="Genomic_DNA"/>
</dbReference>
<protein>
    <submittedName>
        <fullName evidence="7">Polysaccharide biosynthesis protein</fullName>
    </submittedName>
</protein>
<dbReference type="GO" id="GO:0005886">
    <property type="term" value="C:plasma membrane"/>
    <property type="evidence" value="ECO:0007669"/>
    <property type="project" value="UniProtKB-SubCell"/>
</dbReference>
<evidence type="ECO:0000313" key="8">
    <source>
        <dbReference type="Proteomes" id="UP000029628"/>
    </source>
</evidence>
<keyword evidence="3 6" id="KW-0812">Transmembrane</keyword>
<sequence length="518" mass="56094">MVNRFLKGTFILTIAGFVVKAIGSINWILLSRILGGEGIGIYQMAFPIYLLALQVSSAGIPIAISIITAEKLALNDYKGASRVFKLSFNLLFITGLLFSVLTFFGADWFIASGYIREARAYYSIIALAPAIFFVTLISCFRGYLQGWQLMTPTAISQIIEQLLRVVVMLVAAAILLPYGLDKAAGGASMGAGIGAFGALLVLLYYYWKLPKAPSQGELYQGVQETSSSILSRLIRLAIPISLASIMLPLVANLDLFIVPRQLEVAGYSTAQATELFGYLTGMAVPLINLATIITAALATSIVPAISNLVAKKDGQGIFYRTAGAMRMTFLATVPFSIMLFVLAKPVVTLIYNAPRAEEATQILAIAIFFLGLHQVTTAILQGLGKPTLPVINMALACIVKVILNWNLTAIPWLGIAGASYATVADIAFAAILNLFYIKKYTGYFLDISILWKNVVSATIMGVIMYLSYHALEPTMPMVFNFLLIGIEGGASYIVIMILVKGLNKHDGARMPLLGRFFQ</sequence>
<dbReference type="InterPro" id="IPR024923">
    <property type="entry name" value="PG_synth_SpoVB"/>
</dbReference>
<name>A0A096CS65_9FIRM</name>
<dbReference type="RefSeq" id="WP_038151105.1">
    <property type="nucleotide sequence ID" value="NZ_JRNT01000005.1"/>
</dbReference>
<keyword evidence="8" id="KW-1185">Reference proteome</keyword>
<keyword evidence="5 6" id="KW-0472">Membrane</keyword>
<dbReference type="eggNOG" id="COG2244">
    <property type="taxonomic scope" value="Bacteria"/>
</dbReference>
<feature type="transmembrane region" description="Helical" evidence="6">
    <location>
        <begin position="121"/>
        <end position="140"/>
    </location>
</feature>
<feature type="transmembrane region" description="Helical" evidence="6">
    <location>
        <begin position="161"/>
        <end position="180"/>
    </location>
</feature>
<gene>
    <name evidence="7" type="ORF">HMPREF0872_00885</name>
</gene>